<protein>
    <submittedName>
        <fullName evidence="1">Uncharacterized protein</fullName>
    </submittedName>
</protein>
<dbReference type="Proteomes" id="UP000805649">
    <property type="component" value="Unassembled WGS sequence"/>
</dbReference>
<keyword evidence="2" id="KW-1185">Reference proteome</keyword>
<dbReference type="EMBL" id="VUJX02000001">
    <property type="protein sequence ID" value="KAL0944389.1"/>
    <property type="molecule type" value="Genomic_DNA"/>
</dbReference>
<proteinExistence type="predicted"/>
<organism evidence="1 2">
    <name type="scientific">Colletotrichum truncatum</name>
    <name type="common">Anthracnose fungus</name>
    <name type="synonym">Colletotrichum capsici</name>
    <dbReference type="NCBI Taxonomy" id="5467"/>
    <lineage>
        <taxon>Eukaryota</taxon>
        <taxon>Fungi</taxon>
        <taxon>Dikarya</taxon>
        <taxon>Ascomycota</taxon>
        <taxon>Pezizomycotina</taxon>
        <taxon>Sordariomycetes</taxon>
        <taxon>Hypocreomycetidae</taxon>
        <taxon>Glomerellales</taxon>
        <taxon>Glomerellaceae</taxon>
        <taxon>Colletotrichum</taxon>
        <taxon>Colletotrichum truncatum species complex</taxon>
    </lineage>
</organism>
<sequence>MTAELHCNAETRSGIHPLFSDSPTSVAIFGNISRRYTPTLYV</sequence>
<accession>A0ACC3ZJU0</accession>
<comment type="caution">
    <text evidence="1">The sequence shown here is derived from an EMBL/GenBank/DDBJ whole genome shotgun (WGS) entry which is preliminary data.</text>
</comment>
<evidence type="ECO:0000313" key="1">
    <source>
        <dbReference type="EMBL" id="KAL0944389.1"/>
    </source>
</evidence>
<name>A0ACC3ZJU0_COLTU</name>
<reference evidence="1 2" key="1">
    <citation type="journal article" date="2020" name="Phytopathology">
        <title>Genome Sequence Resources of Colletotrichum truncatum, C. plurivorum, C. musicola, and C. sojae: Four Species Pathogenic to Soybean (Glycine max).</title>
        <authorList>
            <person name="Rogerio F."/>
            <person name="Boufleur T.R."/>
            <person name="Ciampi-Guillardi M."/>
            <person name="Sukno S.A."/>
            <person name="Thon M.R."/>
            <person name="Massola Junior N.S."/>
            <person name="Baroncelli R."/>
        </authorList>
    </citation>
    <scope>NUCLEOTIDE SEQUENCE [LARGE SCALE GENOMIC DNA]</scope>
    <source>
        <strain evidence="1 2">CMES1059</strain>
    </source>
</reference>
<evidence type="ECO:0000313" key="2">
    <source>
        <dbReference type="Proteomes" id="UP000805649"/>
    </source>
</evidence>
<gene>
    <name evidence="1" type="ORF">CTRU02_202276</name>
</gene>